<feature type="compositionally biased region" description="Polar residues" evidence="1">
    <location>
        <begin position="75"/>
        <end position="91"/>
    </location>
</feature>
<organism evidence="2 3">
    <name type="scientific">Trypanosoma cruzi</name>
    <dbReference type="NCBI Taxonomy" id="5693"/>
    <lineage>
        <taxon>Eukaryota</taxon>
        <taxon>Discoba</taxon>
        <taxon>Euglenozoa</taxon>
        <taxon>Kinetoplastea</taxon>
        <taxon>Metakinetoplastina</taxon>
        <taxon>Trypanosomatida</taxon>
        <taxon>Trypanosomatidae</taxon>
        <taxon>Trypanosoma</taxon>
        <taxon>Schizotrypanum</taxon>
    </lineage>
</organism>
<evidence type="ECO:0000256" key="1">
    <source>
        <dbReference type="SAM" id="MobiDB-lite"/>
    </source>
</evidence>
<name>A0A7J6Y6Z2_TRYCR</name>
<evidence type="ECO:0000313" key="3">
    <source>
        <dbReference type="Proteomes" id="UP000583944"/>
    </source>
</evidence>
<feature type="region of interest" description="Disordered" evidence="1">
    <location>
        <begin position="21"/>
        <end position="102"/>
    </location>
</feature>
<evidence type="ECO:0000313" key="2">
    <source>
        <dbReference type="EMBL" id="KAF5222544.1"/>
    </source>
</evidence>
<dbReference type="AlphaFoldDB" id="A0A7J6Y6Z2"/>
<dbReference type="EMBL" id="JABDHM010000026">
    <property type="protein sequence ID" value="KAF5222544.1"/>
    <property type="molecule type" value="Genomic_DNA"/>
</dbReference>
<feature type="compositionally biased region" description="Polar residues" evidence="1">
    <location>
        <begin position="55"/>
        <end position="68"/>
    </location>
</feature>
<protein>
    <submittedName>
        <fullName evidence="2">Uncharacterized protein</fullName>
    </submittedName>
</protein>
<feature type="compositionally biased region" description="Basic residues" evidence="1">
    <location>
        <begin position="92"/>
        <end position="101"/>
    </location>
</feature>
<proteinExistence type="predicted"/>
<gene>
    <name evidence="2" type="ORF">ECC02_004351</name>
</gene>
<comment type="caution">
    <text evidence="2">The sequence shown here is derived from an EMBL/GenBank/DDBJ whole genome shotgun (WGS) entry which is preliminary data.</text>
</comment>
<accession>A0A7J6Y6Z2</accession>
<dbReference type="VEuPathDB" id="TriTrypDB:ECC02_004351"/>
<feature type="region of interest" description="Disordered" evidence="1">
    <location>
        <begin position="165"/>
        <end position="220"/>
    </location>
</feature>
<sequence length="339" mass="37814">MQNGTTVLRSTNALQQSFSAVSSFAPAHHRTQPGSNRQRIHGGKDTSARGAAGRNNPSAHVPGTQNATPFADCTPPTSHRSTSRRQITNPRPSRKDRRSQNRARACVLSIHASPQRERHGMCVCMCLCVCQRLYLQSSCAPQESQKKATADRENNSTHAQITHIITHTHTRSPRNGCSQPKNNEKQNKKPKRGTTSAHTLIAPVKQNTHTGRERERGRPLNAIKTKQKQLRCSAHAARQDGSGACRAKESTNGHAWVCMQYIQWAHYVCASWGEVRARVHASGHTQRVGERRVCVRAVHGSLSLTLTRPQQQQQPQKQQQKAKEGRWCGRPRCCRHCLL</sequence>
<reference evidence="2 3" key="1">
    <citation type="journal article" date="2019" name="Genome Biol. Evol.">
        <title>Nanopore Sequencing Significantly Improves Genome Assembly of the Protozoan Parasite Trypanosoma cruzi.</title>
        <authorList>
            <person name="Diaz-Viraque F."/>
            <person name="Pita S."/>
            <person name="Greif G."/>
            <person name="de Souza R.C.M."/>
            <person name="Iraola G."/>
            <person name="Robello C."/>
        </authorList>
    </citation>
    <scope>NUCLEOTIDE SEQUENCE [LARGE SCALE GENOMIC DNA]</scope>
    <source>
        <strain evidence="2 3">Berenice</strain>
    </source>
</reference>
<dbReference type="Proteomes" id="UP000583944">
    <property type="component" value="Unassembled WGS sequence"/>
</dbReference>